<evidence type="ECO:0000313" key="1">
    <source>
        <dbReference type="EMBL" id="KAI8439057.1"/>
    </source>
</evidence>
<keyword evidence="2" id="KW-1185">Reference proteome</keyword>
<reference evidence="1 2" key="1">
    <citation type="journal article" date="2022" name="Genome Biol. Evol.">
        <title>The Spruce Budworm Genome: Reconstructing the Evolutionary History of Antifreeze Proteins.</title>
        <authorList>
            <person name="Beliveau C."/>
            <person name="Gagne P."/>
            <person name="Picq S."/>
            <person name="Vernygora O."/>
            <person name="Keeling C.I."/>
            <person name="Pinkney K."/>
            <person name="Doucet D."/>
            <person name="Wen F."/>
            <person name="Johnston J.S."/>
            <person name="Maaroufi H."/>
            <person name="Boyle B."/>
            <person name="Laroche J."/>
            <person name="Dewar K."/>
            <person name="Juretic N."/>
            <person name="Blackburn G."/>
            <person name="Nisole A."/>
            <person name="Brunet B."/>
            <person name="Brandao M."/>
            <person name="Lumley L."/>
            <person name="Duan J."/>
            <person name="Quan G."/>
            <person name="Lucarotti C.J."/>
            <person name="Roe A.D."/>
            <person name="Sperling F.A.H."/>
            <person name="Levesque R.C."/>
            <person name="Cusson M."/>
        </authorList>
    </citation>
    <scope>NUCLEOTIDE SEQUENCE [LARGE SCALE GENOMIC DNA]</scope>
    <source>
        <strain evidence="1">Glfc:IPQL:Cfum</strain>
    </source>
</reference>
<name>A0ACC0KRC9_CHOFU</name>
<dbReference type="Proteomes" id="UP001064048">
    <property type="component" value="Chromosome 23"/>
</dbReference>
<proteinExistence type="predicted"/>
<gene>
    <name evidence="1" type="ORF">MSG28_012927</name>
</gene>
<dbReference type="EMBL" id="CM046123">
    <property type="protein sequence ID" value="KAI8439057.1"/>
    <property type="molecule type" value="Genomic_DNA"/>
</dbReference>
<sequence length="511" mass="58230">MLARQRRYRFPSPRIARSVSLLPRSRRHVEGVPEKLIDEQLSHAVHRVRCSPGNVAIASPRPASLAQYRFCLARGAMSKVYREKLIDEVKKYPVLYDTRHENHRDIDGITTKAGTPCKKWRLQNRMAFVLPYMTMRRTQRRTKELKIDVNDKEIQSDQELEPWEASGDNDSLELFFASVCQSAKRLPKTYQDQLKRQFGTIQELGILNKTRPDSFKNNVIHEKQSIHAVSCAWRAARDTSLAPRQLSALCERTVVATSRCPRDVTRARARELATSLWPTTPPTPMQPAHATPDPLGPREARPYRHPRLRNIPKCVLWKRLPGCRIQLAEIKVWVTDAPLRALHQWLQNQPLIFVICATQLRQGDGGEVFRRRLRFCAPVARYSGPRDRSVFVFIFRALVQVFAPEELVHEDEHVSVLVAMRVRRAAGGAPHQRLAVVVADVVPSGLARRRCKKDNPVVISVELVSHLPPDFKLGAAVGVPRVRRVVEQAARAHGRDQPRVGVRLQMPEGAQ</sequence>
<evidence type="ECO:0000313" key="2">
    <source>
        <dbReference type="Proteomes" id="UP001064048"/>
    </source>
</evidence>
<accession>A0ACC0KRC9</accession>
<protein>
    <submittedName>
        <fullName evidence="1">Uncharacterized protein</fullName>
    </submittedName>
</protein>
<comment type="caution">
    <text evidence="1">The sequence shown here is derived from an EMBL/GenBank/DDBJ whole genome shotgun (WGS) entry which is preliminary data.</text>
</comment>
<organism evidence="1 2">
    <name type="scientific">Choristoneura fumiferana</name>
    <name type="common">Spruce budworm moth</name>
    <name type="synonym">Archips fumiferana</name>
    <dbReference type="NCBI Taxonomy" id="7141"/>
    <lineage>
        <taxon>Eukaryota</taxon>
        <taxon>Metazoa</taxon>
        <taxon>Ecdysozoa</taxon>
        <taxon>Arthropoda</taxon>
        <taxon>Hexapoda</taxon>
        <taxon>Insecta</taxon>
        <taxon>Pterygota</taxon>
        <taxon>Neoptera</taxon>
        <taxon>Endopterygota</taxon>
        <taxon>Lepidoptera</taxon>
        <taxon>Glossata</taxon>
        <taxon>Ditrysia</taxon>
        <taxon>Tortricoidea</taxon>
        <taxon>Tortricidae</taxon>
        <taxon>Tortricinae</taxon>
        <taxon>Choristoneura</taxon>
    </lineage>
</organism>